<protein>
    <submittedName>
        <fullName evidence="2">Uncharacterized protein</fullName>
    </submittedName>
</protein>
<proteinExistence type="predicted"/>
<feature type="compositionally biased region" description="Low complexity" evidence="1">
    <location>
        <begin position="14"/>
        <end position="29"/>
    </location>
</feature>
<dbReference type="PANTHER" id="PTHR34395">
    <property type="entry name" value="OS11G0427500 PROTEIN"/>
    <property type="match status" value="1"/>
</dbReference>
<name>A0A4Y7J0Y3_PAPSO</name>
<gene>
    <name evidence="2" type="ORF">C5167_012964</name>
</gene>
<feature type="region of interest" description="Disordered" evidence="1">
    <location>
        <begin position="1"/>
        <end position="53"/>
    </location>
</feature>
<dbReference type="EMBL" id="CM010717">
    <property type="protein sequence ID" value="RZC54106.1"/>
    <property type="molecule type" value="Genomic_DNA"/>
</dbReference>
<sequence length="143" mass="15324">MLVNPSAPSMLAQGDASSSSGDDVDISNGRNKRKTAAASSPGPRKRNRKGAPGDAIVEAMLEIAAASKMRAAAMAKNEDRFSISTCIKVLDEIQGLDQQIYFFALDLFENPNARETFISLKSERRVTWLQGKSGGSLSVSTMV</sequence>
<dbReference type="Gramene" id="RZC54106">
    <property type="protein sequence ID" value="RZC54106"/>
    <property type="gene ID" value="C5167_012964"/>
</dbReference>
<dbReference type="PANTHER" id="PTHR34395:SF15">
    <property type="entry name" value="OS09G0292400 PROTEIN"/>
    <property type="match status" value="1"/>
</dbReference>
<dbReference type="AlphaFoldDB" id="A0A4Y7J0Y3"/>
<reference evidence="2 3" key="1">
    <citation type="journal article" date="2018" name="Science">
        <title>The opium poppy genome and morphinan production.</title>
        <authorList>
            <person name="Guo L."/>
            <person name="Winzer T."/>
            <person name="Yang X."/>
            <person name="Li Y."/>
            <person name="Ning Z."/>
            <person name="He Z."/>
            <person name="Teodor R."/>
            <person name="Lu Y."/>
            <person name="Bowser T.A."/>
            <person name="Graham I.A."/>
            <person name="Ye K."/>
        </authorList>
    </citation>
    <scope>NUCLEOTIDE SEQUENCE [LARGE SCALE GENOMIC DNA]</scope>
    <source>
        <strain evidence="3">cv. HN1</strain>
        <tissue evidence="2">Leaves</tissue>
    </source>
</reference>
<dbReference type="OMA" id="GNNKHQP"/>
<evidence type="ECO:0000313" key="2">
    <source>
        <dbReference type="EMBL" id="RZC54106.1"/>
    </source>
</evidence>
<evidence type="ECO:0000256" key="1">
    <source>
        <dbReference type="SAM" id="MobiDB-lite"/>
    </source>
</evidence>
<accession>A0A4Y7J0Y3</accession>
<dbReference type="OrthoDB" id="1921318at2759"/>
<dbReference type="Proteomes" id="UP000316621">
    <property type="component" value="Chromosome 3"/>
</dbReference>
<keyword evidence="3" id="KW-1185">Reference proteome</keyword>
<evidence type="ECO:0000313" key="3">
    <source>
        <dbReference type="Proteomes" id="UP000316621"/>
    </source>
</evidence>
<organism evidence="2 3">
    <name type="scientific">Papaver somniferum</name>
    <name type="common">Opium poppy</name>
    <dbReference type="NCBI Taxonomy" id="3469"/>
    <lineage>
        <taxon>Eukaryota</taxon>
        <taxon>Viridiplantae</taxon>
        <taxon>Streptophyta</taxon>
        <taxon>Embryophyta</taxon>
        <taxon>Tracheophyta</taxon>
        <taxon>Spermatophyta</taxon>
        <taxon>Magnoliopsida</taxon>
        <taxon>Ranunculales</taxon>
        <taxon>Papaveraceae</taxon>
        <taxon>Papaveroideae</taxon>
        <taxon>Papaver</taxon>
    </lineage>
</organism>